<evidence type="ECO:0000259" key="7">
    <source>
        <dbReference type="Pfam" id="PF02608"/>
    </source>
</evidence>
<keyword evidence="6" id="KW-0449">Lipoprotein</keyword>
<evidence type="ECO:0000256" key="5">
    <source>
        <dbReference type="ARBA" id="ARBA00023136"/>
    </source>
</evidence>
<dbReference type="Proteomes" id="UP000199068">
    <property type="component" value="Unassembled WGS sequence"/>
</dbReference>
<proteinExistence type="inferred from homology"/>
<reference evidence="8 9" key="1">
    <citation type="submission" date="2016-10" db="EMBL/GenBank/DDBJ databases">
        <authorList>
            <person name="de Groot N.N."/>
        </authorList>
    </citation>
    <scope>NUCLEOTIDE SEQUENCE [LARGE SCALE GENOMIC DNA]</scope>
    <source>
        <strain evidence="8 9">DSM 797</strain>
    </source>
</reference>
<dbReference type="CDD" id="cd06354">
    <property type="entry name" value="PBP1_PrnA-like"/>
    <property type="match status" value="1"/>
</dbReference>
<dbReference type="STRING" id="1121325.SAMN04515677_10224"/>
<dbReference type="EMBL" id="FNGW01000002">
    <property type="protein sequence ID" value="SDL45321.1"/>
    <property type="molecule type" value="Genomic_DNA"/>
</dbReference>
<dbReference type="GO" id="GO:0005886">
    <property type="term" value="C:plasma membrane"/>
    <property type="evidence" value="ECO:0007669"/>
    <property type="project" value="UniProtKB-SubCell"/>
</dbReference>
<evidence type="ECO:0000256" key="6">
    <source>
        <dbReference type="ARBA" id="ARBA00023288"/>
    </source>
</evidence>
<evidence type="ECO:0000313" key="9">
    <source>
        <dbReference type="Proteomes" id="UP000199068"/>
    </source>
</evidence>
<evidence type="ECO:0000256" key="1">
    <source>
        <dbReference type="ARBA" id="ARBA00004193"/>
    </source>
</evidence>
<evidence type="ECO:0000313" key="8">
    <source>
        <dbReference type="EMBL" id="SDL45321.1"/>
    </source>
</evidence>
<dbReference type="AlphaFoldDB" id="A0A1G9K6C2"/>
<dbReference type="Pfam" id="PF02608">
    <property type="entry name" value="Bmp"/>
    <property type="match status" value="1"/>
</dbReference>
<keyword evidence="4" id="KW-0732">Signal</keyword>
<dbReference type="InterPro" id="IPR050957">
    <property type="entry name" value="BMP_lipoprotein"/>
</dbReference>
<organism evidence="8 9">
    <name type="scientific">Romboutsia lituseburensis DSM 797</name>
    <dbReference type="NCBI Taxonomy" id="1121325"/>
    <lineage>
        <taxon>Bacteria</taxon>
        <taxon>Bacillati</taxon>
        <taxon>Bacillota</taxon>
        <taxon>Clostridia</taxon>
        <taxon>Peptostreptococcales</taxon>
        <taxon>Peptostreptococcaceae</taxon>
        <taxon>Romboutsia</taxon>
    </lineage>
</organism>
<name>A0A1G9K6C2_9FIRM</name>
<keyword evidence="5" id="KW-0472">Membrane</keyword>
<feature type="domain" description="ABC transporter substrate-binding protein PnrA-like" evidence="7">
    <location>
        <begin position="43"/>
        <end position="320"/>
    </location>
</feature>
<keyword evidence="3" id="KW-1003">Cell membrane</keyword>
<gene>
    <name evidence="8" type="ORF">SAMN04515677_10224</name>
</gene>
<comment type="similarity">
    <text evidence="2">Belongs to the BMP lipoprotein family.</text>
</comment>
<comment type="subcellular location">
    <subcellularLocation>
        <location evidence="1">Cell membrane</location>
        <topology evidence="1">Lipid-anchor</topology>
    </subcellularLocation>
</comment>
<protein>
    <submittedName>
        <fullName evidence="8">Nucleoside-binding protein</fullName>
    </submittedName>
</protein>
<dbReference type="PANTHER" id="PTHR34296">
    <property type="entry name" value="TRANSCRIPTIONAL ACTIVATOR PROTEIN MED"/>
    <property type="match status" value="1"/>
</dbReference>
<dbReference type="Gene3D" id="3.40.50.2300">
    <property type="match status" value="2"/>
</dbReference>
<dbReference type="SUPFAM" id="SSF53822">
    <property type="entry name" value="Periplasmic binding protein-like I"/>
    <property type="match status" value="1"/>
</dbReference>
<dbReference type="PANTHER" id="PTHR34296:SF2">
    <property type="entry name" value="ABC TRANSPORTER GUANOSINE-BINDING PROTEIN NUPN"/>
    <property type="match status" value="1"/>
</dbReference>
<dbReference type="InterPro" id="IPR003760">
    <property type="entry name" value="PnrA-like"/>
</dbReference>
<dbReference type="RefSeq" id="WP_092722897.1">
    <property type="nucleotide sequence ID" value="NZ_FNGW01000002.1"/>
</dbReference>
<sequence>MKKNKIVLILFLVLILLLGLFVTKQNKNKSSNTNEDKKLLVTLVLDKGGVNDESFNQLAWEGAKKAKEEYGVEVKYLESKQESDYTTNIETAVDLNSDLIIGIGFNLSKAIEDAALSYPDQKFAIIDGSFKTVPKNVSNISFSESEAGYLTGLVAGKTSKTNKFGFIGGMQVPAVLHFKEGFEKGIKESNPNADLVVQYANSFVDASKGKAIAQQMYNNGIDIIMTAGGGVNNGVYETGLENGKYAVAVDMAQNHISPNVILTSALKNVDVGVKLTIKELKDGNFKGGNTTEYNIKNDGVGYEKTKLIPDDIIKFVDSKKESMKK</sequence>
<evidence type="ECO:0000256" key="4">
    <source>
        <dbReference type="ARBA" id="ARBA00022729"/>
    </source>
</evidence>
<accession>A0A1G9K6C2</accession>
<keyword evidence="9" id="KW-1185">Reference proteome</keyword>
<evidence type="ECO:0000256" key="2">
    <source>
        <dbReference type="ARBA" id="ARBA00008610"/>
    </source>
</evidence>
<dbReference type="InterPro" id="IPR028082">
    <property type="entry name" value="Peripla_BP_I"/>
</dbReference>
<evidence type="ECO:0000256" key="3">
    <source>
        <dbReference type="ARBA" id="ARBA00022475"/>
    </source>
</evidence>